<evidence type="ECO:0000256" key="3">
    <source>
        <dbReference type="ARBA" id="ARBA00022692"/>
    </source>
</evidence>
<evidence type="ECO:0000256" key="5">
    <source>
        <dbReference type="ARBA" id="ARBA00023136"/>
    </source>
</evidence>
<dbReference type="Pfam" id="PF13440">
    <property type="entry name" value="Polysacc_synt_3"/>
    <property type="match status" value="1"/>
</dbReference>
<accession>A0A936YS68</accession>
<feature type="transmembrane region" description="Helical" evidence="6">
    <location>
        <begin position="166"/>
        <end position="184"/>
    </location>
</feature>
<proteinExistence type="predicted"/>
<keyword evidence="3 6" id="KW-0812">Transmembrane</keyword>
<dbReference type="GO" id="GO:0009246">
    <property type="term" value="P:enterobacterial common antigen biosynthetic process"/>
    <property type="evidence" value="ECO:0007669"/>
    <property type="project" value="InterPro"/>
</dbReference>
<sequence>MKRDETPADGHSIAQILKSTLLIGGSSVVNVAFSIFRNKAVAVMLGPEGIGLMGLYNSVIDIAQTLAGLGVQSSGVRQIAEATGTGEPDRIARTARIVGRLSIVLAVLGTLLLAALAVPVATLTFGDHQHAVGVILLSVAVFFRLAAGGQQALIQGMRDISSLARINVLSALFSTVLTIPLVYFFGTGGIVPSIVAVAAAMLLVSWWYGRKIGLTDPANATGLYGPEAVALLRLGFVFMVSGVLTFGSAYAIRIIIMHANGVVAAGLYQAAWALGGLYAGFILQAMGTDFYPRLTAISRDNTACNQLVNEQAQISMLLAGPGVLATLTFAPLAMWLFYSPEFHPAVNLLRWISLGMMLRIISWPMGFIVLAKGANWTFFWTDIAATVVHVGLAWLLVDRFGAIGAGAAFFGLYVWHSILIYILVRRLSGFRWSLANRNLCLIFLTLSALIFCATQFLPLWLATVLGSLAVLGTGLYSLKMLAGLVPLASLPAPIRTWISRFA</sequence>
<dbReference type="InterPro" id="IPR050833">
    <property type="entry name" value="Poly_Biosynth_Transport"/>
</dbReference>
<evidence type="ECO:0000313" key="8">
    <source>
        <dbReference type="Proteomes" id="UP000633219"/>
    </source>
</evidence>
<dbReference type="EMBL" id="JAEQNC010000009">
    <property type="protein sequence ID" value="MBL0373817.1"/>
    <property type="molecule type" value="Genomic_DNA"/>
</dbReference>
<evidence type="ECO:0000313" key="7">
    <source>
        <dbReference type="EMBL" id="MBL0373817.1"/>
    </source>
</evidence>
<dbReference type="CDD" id="cd13125">
    <property type="entry name" value="MATE_like_10"/>
    <property type="match status" value="1"/>
</dbReference>
<dbReference type="AlphaFoldDB" id="A0A936YS68"/>
<comment type="subcellular location">
    <subcellularLocation>
        <location evidence="1">Cell membrane</location>
        <topology evidence="1">Multi-pass membrane protein</topology>
    </subcellularLocation>
</comment>
<dbReference type="GO" id="GO:0005886">
    <property type="term" value="C:plasma membrane"/>
    <property type="evidence" value="ECO:0007669"/>
    <property type="project" value="UniProtKB-SubCell"/>
</dbReference>
<feature type="transmembrane region" description="Helical" evidence="6">
    <location>
        <begin position="316"/>
        <end position="338"/>
    </location>
</feature>
<dbReference type="InterPro" id="IPR044550">
    <property type="entry name" value="WzxE"/>
</dbReference>
<keyword evidence="4 6" id="KW-1133">Transmembrane helix</keyword>
<feature type="transmembrane region" description="Helical" evidence="6">
    <location>
        <begin position="262"/>
        <end position="283"/>
    </location>
</feature>
<feature type="transmembrane region" description="Helical" evidence="6">
    <location>
        <begin position="230"/>
        <end position="256"/>
    </location>
</feature>
<dbReference type="RefSeq" id="WP_201660927.1">
    <property type="nucleotide sequence ID" value="NZ_JAEQNC010000009.1"/>
</dbReference>
<evidence type="ECO:0000256" key="2">
    <source>
        <dbReference type="ARBA" id="ARBA00022475"/>
    </source>
</evidence>
<feature type="transmembrane region" description="Helical" evidence="6">
    <location>
        <begin position="190"/>
        <end position="209"/>
    </location>
</feature>
<feature type="transmembrane region" description="Helical" evidence="6">
    <location>
        <begin position="103"/>
        <end position="125"/>
    </location>
</feature>
<protein>
    <submittedName>
        <fullName evidence="7">O-antigen translocase</fullName>
    </submittedName>
</protein>
<evidence type="ECO:0000256" key="1">
    <source>
        <dbReference type="ARBA" id="ARBA00004651"/>
    </source>
</evidence>
<reference evidence="7" key="1">
    <citation type="submission" date="2021-01" db="EMBL/GenBank/DDBJ databases">
        <title>Rhizobium sp. strain KVB221 16S ribosomal RNA gene Genome sequencing and assembly.</title>
        <authorList>
            <person name="Kang M."/>
        </authorList>
    </citation>
    <scope>NUCLEOTIDE SEQUENCE</scope>
    <source>
        <strain evidence="7">KVB221</strain>
    </source>
</reference>
<comment type="caution">
    <text evidence="7">The sequence shown here is derived from an EMBL/GenBank/DDBJ whole genome shotgun (WGS) entry which is preliminary data.</text>
</comment>
<evidence type="ECO:0000256" key="6">
    <source>
        <dbReference type="SAM" id="Phobius"/>
    </source>
</evidence>
<name>A0A936YS68_9HYPH</name>
<keyword evidence="8" id="KW-1185">Reference proteome</keyword>
<gene>
    <name evidence="7" type="ORF">JJB09_17480</name>
</gene>
<feature type="transmembrane region" description="Helical" evidence="6">
    <location>
        <begin position="439"/>
        <end position="462"/>
    </location>
</feature>
<feature type="transmembrane region" description="Helical" evidence="6">
    <location>
        <begin position="468"/>
        <end position="490"/>
    </location>
</feature>
<organism evidence="7 8">
    <name type="scientific">Rhizobium setariae</name>
    <dbReference type="NCBI Taxonomy" id="2801340"/>
    <lineage>
        <taxon>Bacteria</taxon>
        <taxon>Pseudomonadati</taxon>
        <taxon>Pseudomonadota</taxon>
        <taxon>Alphaproteobacteria</taxon>
        <taxon>Hyphomicrobiales</taxon>
        <taxon>Rhizobiaceae</taxon>
        <taxon>Rhizobium/Agrobacterium group</taxon>
        <taxon>Rhizobium</taxon>
    </lineage>
</organism>
<feature type="transmembrane region" description="Helical" evidence="6">
    <location>
        <begin position="378"/>
        <end position="397"/>
    </location>
</feature>
<keyword evidence="2" id="KW-1003">Cell membrane</keyword>
<evidence type="ECO:0000256" key="4">
    <source>
        <dbReference type="ARBA" id="ARBA00022989"/>
    </source>
</evidence>
<feature type="transmembrane region" description="Helical" evidence="6">
    <location>
        <begin position="131"/>
        <end position="154"/>
    </location>
</feature>
<dbReference type="Proteomes" id="UP000633219">
    <property type="component" value="Unassembled WGS sequence"/>
</dbReference>
<feature type="transmembrane region" description="Helical" evidence="6">
    <location>
        <begin position="350"/>
        <end position="371"/>
    </location>
</feature>
<feature type="transmembrane region" description="Helical" evidence="6">
    <location>
        <begin position="403"/>
        <end position="424"/>
    </location>
</feature>
<dbReference type="PANTHER" id="PTHR30250:SF11">
    <property type="entry name" value="O-ANTIGEN TRANSPORTER-RELATED"/>
    <property type="match status" value="1"/>
</dbReference>
<keyword evidence="5 6" id="KW-0472">Membrane</keyword>
<dbReference type="PANTHER" id="PTHR30250">
    <property type="entry name" value="PST FAMILY PREDICTED COLANIC ACID TRANSPORTER"/>
    <property type="match status" value="1"/>
</dbReference>